<organism evidence="8 9">
    <name type="scientific">Pseudonocardia endophytica</name>
    <dbReference type="NCBI Taxonomy" id="401976"/>
    <lineage>
        <taxon>Bacteria</taxon>
        <taxon>Bacillati</taxon>
        <taxon>Actinomycetota</taxon>
        <taxon>Actinomycetes</taxon>
        <taxon>Pseudonocardiales</taxon>
        <taxon>Pseudonocardiaceae</taxon>
        <taxon>Pseudonocardia</taxon>
    </lineage>
</organism>
<dbReference type="InterPro" id="IPR011051">
    <property type="entry name" value="RmlC_Cupin_sf"/>
</dbReference>
<evidence type="ECO:0000256" key="5">
    <source>
        <dbReference type="ARBA" id="ARBA00074140"/>
    </source>
</evidence>
<dbReference type="GO" id="GO:0043565">
    <property type="term" value="F:sequence-specific DNA binding"/>
    <property type="evidence" value="ECO:0007669"/>
    <property type="project" value="InterPro"/>
</dbReference>
<dbReference type="GO" id="GO:0003700">
    <property type="term" value="F:DNA-binding transcription factor activity"/>
    <property type="evidence" value="ECO:0007669"/>
    <property type="project" value="InterPro"/>
</dbReference>
<dbReference type="EMBL" id="SMFZ01000001">
    <property type="protein sequence ID" value="TCK24350.1"/>
    <property type="molecule type" value="Genomic_DNA"/>
</dbReference>
<evidence type="ECO:0000256" key="6">
    <source>
        <dbReference type="ARBA" id="ARBA00079449"/>
    </source>
</evidence>
<evidence type="ECO:0000256" key="3">
    <source>
        <dbReference type="ARBA" id="ARBA00023125"/>
    </source>
</evidence>
<dbReference type="SMART" id="SM00342">
    <property type="entry name" value="HTH_ARAC"/>
    <property type="match status" value="1"/>
</dbReference>
<dbReference type="InterPro" id="IPR009057">
    <property type="entry name" value="Homeodomain-like_sf"/>
</dbReference>
<feature type="domain" description="HTH araC/xylS-type" evidence="7">
    <location>
        <begin position="162"/>
        <end position="259"/>
    </location>
</feature>
<reference evidence="8 9" key="1">
    <citation type="submission" date="2019-03" db="EMBL/GenBank/DDBJ databases">
        <title>Sequencing the genomes of 1000 actinobacteria strains.</title>
        <authorList>
            <person name="Klenk H.-P."/>
        </authorList>
    </citation>
    <scope>NUCLEOTIDE SEQUENCE [LARGE SCALE GENOMIC DNA]</scope>
    <source>
        <strain evidence="8 9">DSM 44969</strain>
    </source>
</reference>
<dbReference type="RefSeq" id="WP_243653199.1">
    <property type="nucleotide sequence ID" value="NZ_SMFZ01000001.1"/>
</dbReference>
<dbReference type="Proteomes" id="UP000295560">
    <property type="component" value="Unassembled WGS sequence"/>
</dbReference>
<name>A0A4R1HUM4_PSEEN</name>
<comment type="caution">
    <text evidence="8">The sequence shown here is derived from an EMBL/GenBank/DDBJ whole genome shotgun (WGS) entry which is preliminary data.</text>
</comment>
<dbReference type="Pfam" id="PF12833">
    <property type="entry name" value="HTH_18"/>
    <property type="match status" value="1"/>
</dbReference>
<keyword evidence="1" id="KW-0678">Repressor</keyword>
<dbReference type="Gene3D" id="1.10.10.60">
    <property type="entry name" value="Homeodomain-like"/>
    <property type="match status" value="1"/>
</dbReference>
<evidence type="ECO:0000259" key="7">
    <source>
        <dbReference type="PROSITE" id="PS01124"/>
    </source>
</evidence>
<dbReference type="FunFam" id="1.10.10.60:FF:000132">
    <property type="entry name" value="AraC family transcriptional regulator"/>
    <property type="match status" value="1"/>
</dbReference>
<dbReference type="PANTHER" id="PTHR11019">
    <property type="entry name" value="HTH-TYPE TRANSCRIPTIONAL REGULATOR NIMR"/>
    <property type="match status" value="1"/>
</dbReference>
<keyword evidence="3 8" id="KW-0238">DNA-binding</keyword>
<protein>
    <recommendedName>
        <fullName evidence="5">HTH-type transcriptional regulator RipA</fullName>
    </recommendedName>
    <alternativeName>
        <fullName evidence="6">Repressor of iron proteins A</fullName>
    </alternativeName>
</protein>
<dbReference type="Pfam" id="PF02311">
    <property type="entry name" value="AraC_binding"/>
    <property type="match status" value="1"/>
</dbReference>
<dbReference type="PANTHER" id="PTHR11019:SF199">
    <property type="entry name" value="HTH-TYPE TRANSCRIPTIONAL REGULATOR NIMR"/>
    <property type="match status" value="1"/>
</dbReference>
<keyword evidence="2" id="KW-0805">Transcription regulation</keyword>
<sequence length="260" mass="27763">MSRSGHPVGLTERADGVALVGMFPLARGHTLPEHRHPTHQLAWAATGVLRVEIPDEHVTWVLTPTRALWIPAEVAHRTGATETAAMRGVYLRPARCPVAWSEPTVIGVAPLLAALIDHLARSDLSPDARTRAEAVLFDELSPAAPPGAGPVRLAWPRDRRARTVADALAADPADDRDLAAWSRITGASERTLARLFTAETGLGPGRWRAVVRVRAALELLAAGEPVGTVAHRVGYRTPSAFVAAFRREVGCTPGQAFAAP</sequence>
<keyword evidence="4" id="KW-0804">Transcription</keyword>
<dbReference type="CDD" id="cd06124">
    <property type="entry name" value="cupin_NimR-like_N"/>
    <property type="match status" value="1"/>
</dbReference>
<evidence type="ECO:0000256" key="2">
    <source>
        <dbReference type="ARBA" id="ARBA00023015"/>
    </source>
</evidence>
<dbReference type="AlphaFoldDB" id="A0A4R1HUM4"/>
<dbReference type="SUPFAM" id="SSF51182">
    <property type="entry name" value="RmlC-like cupins"/>
    <property type="match status" value="1"/>
</dbReference>
<evidence type="ECO:0000313" key="9">
    <source>
        <dbReference type="Proteomes" id="UP000295560"/>
    </source>
</evidence>
<evidence type="ECO:0000313" key="8">
    <source>
        <dbReference type="EMBL" id="TCK24350.1"/>
    </source>
</evidence>
<dbReference type="InterPro" id="IPR014710">
    <property type="entry name" value="RmlC-like_jellyroll"/>
</dbReference>
<dbReference type="PROSITE" id="PS00041">
    <property type="entry name" value="HTH_ARAC_FAMILY_1"/>
    <property type="match status" value="1"/>
</dbReference>
<dbReference type="Gene3D" id="2.60.120.10">
    <property type="entry name" value="Jelly Rolls"/>
    <property type="match status" value="1"/>
</dbReference>
<dbReference type="InterPro" id="IPR003313">
    <property type="entry name" value="AraC-bd"/>
</dbReference>
<dbReference type="PROSITE" id="PS01124">
    <property type="entry name" value="HTH_ARAC_FAMILY_2"/>
    <property type="match status" value="1"/>
</dbReference>
<keyword evidence="9" id="KW-1185">Reference proteome</keyword>
<dbReference type="SUPFAM" id="SSF46689">
    <property type="entry name" value="Homeodomain-like"/>
    <property type="match status" value="1"/>
</dbReference>
<evidence type="ECO:0000256" key="1">
    <source>
        <dbReference type="ARBA" id="ARBA00022491"/>
    </source>
</evidence>
<dbReference type="InterPro" id="IPR018062">
    <property type="entry name" value="HTH_AraC-typ_CS"/>
</dbReference>
<evidence type="ECO:0000256" key="4">
    <source>
        <dbReference type="ARBA" id="ARBA00023163"/>
    </source>
</evidence>
<dbReference type="InterPro" id="IPR018060">
    <property type="entry name" value="HTH_AraC"/>
</dbReference>
<accession>A0A4R1HUM4</accession>
<gene>
    <name evidence="8" type="ORF">EV378_0122</name>
</gene>
<proteinExistence type="predicted"/>